<comment type="caution">
    <text evidence="1">The sequence shown here is derived from an EMBL/GenBank/DDBJ whole genome shotgun (WGS) entry which is preliminary data.</text>
</comment>
<keyword evidence="2" id="KW-1185">Reference proteome</keyword>
<accession>A0A7W9Q6K9</accession>
<reference evidence="1 2" key="1">
    <citation type="submission" date="2020-08" db="EMBL/GenBank/DDBJ databases">
        <title>Genomic Encyclopedia of Type Strains, Phase III (KMG-III): the genomes of soil and plant-associated and newly described type strains.</title>
        <authorList>
            <person name="Whitman W."/>
        </authorList>
    </citation>
    <scope>NUCLEOTIDE SEQUENCE [LARGE SCALE GENOMIC DNA]</scope>
    <source>
        <strain evidence="1 2">CECT 8305</strain>
    </source>
</reference>
<proteinExistence type="predicted"/>
<dbReference type="AlphaFoldDB" id="A0A7W9Q6K9"/>
<gene>
    <name evidence="1" type="ORF">FHS42_001523</name>
</gene>
<dbReference type="EMBL" id="JACHJL010000003">
    <property type="protein sequence ID" value="MBB5934476.1"/>
    <property type="molecule type" value="Genomic_DNA"/>
</dbReference>
<evidence type="ECO:0000313" key="2">
    <source>
        <dbReference type="Proteomes" id="UP000588098"/>
    </source>
</evidence>
<protein>
    <submittedName>
        <fullName evidence="1">Uncharacterized protein</fullName>
    </submittedName>
</protein>
<name>A0A7W9Q6K9_9ACTN</name>
<evidence type="ECO:0000313" key="1">
    <source>
        <dbReference type="EMBL" id="MBB5934476.1"/>
    </source>
</evidence>
<organism evidence="1 2">
    <name type="scientific">Streptomyces zagrosensis</name>
    <dbReference type="NCBI Taxonomy" id="1042984"/>
    <lineage>
        <taxon>Bacteria</taxon>
        <taxon>Bacillati</taxon>
        <taxon>Actinomycetota</taxon>
        <taxon>Actinomycetes</taxon>
        <taxon>Kitasatosporales</taxon>
        <taxon>Streptomycetaceae</taxon>
        <taxon>Streptomyces</taxon>
    </lineage>
</organism>
<dbReference type="Proteomes" id="UP000588098">
    <property type="component" value="Unassembled WGS sequence"/>
</dbReference>
<sequence length="74" mass="6557">MEGVAAVGLGAGGAAGGAAVVAAGQEVAGGQVGGVEVAEDVAYLAGCGVEVVFGAVAVEADGVGAAAEAGELAE</sequence>